<proteinExistence type="predicted"/>
<name>S3CR89_GLAL2</name>
<dbReference type="Proteomes" id="UP000016922">
    <property type="component" value="Unassembled WGS sequence"/>
</dbReference>
<sequence>MNPAPLGCYQLGLGFEFFPVDYLTATVLLFFIYSYLKGFSEPVISIAFKSVVFGLLAQSQIRLLPAALKALATSFLENCPAFFWWNVSSERPTTTNEESEPAVPMATIWHMNITQEVGIQELARGNHLGPGEMRKIGTLRHRAERATEQHY</sequence>
<dbReference type="HOGENOM" id="CLU_1731635_0_0_1"/>
<keyword evidence="3" id="KW-1185">Reference proteome</keyword>
<feature type="transmembrane region" description="Helical" evidence="1">
    <location>
        <begin position="20"/>
        <end position="36"/>
    </location>
</feature>
<reference evidence="2 3" key="1">
    <citation type="journal article" date="2013" name="BMC Genomics">
        <title>Genomics-driven discovery of the pneumocandin biosynthetic gene cluster in the fungus Glarea lozoyensis.</title>
        <authorList>
            <person name="Chen L."/>
            <person name="Yue Q."/>
            <person name="Zhang X."/>
            <person name="Xiang M."/>
            <person name="Wang C."/>
            <person name="Li S."/>
            <person name="Che Y."/>
            <person name="Ortiz-Lopez F.J."/>
            <person name="Bills G.F."/>
            <person name="Liu X."/>
            <person name="An Z."/>
        </authorList>
    </citation>
    <scope>NUCLEOTIDE SEQUENCE [LARGE SCALE GENOMIC DNA]</scope>
    <source>
        <strain evidence="3">ATCC 20868 / MF5171</strain>
    </source>
</reference>
<keyword evidence="1" id="KW-0472">Membrane</keyword>
<accession>S3CR89</accession>
<gene>
    <name evidence="2" type="ORF">GLAREA_00135</name>
</gene>
<protein>
    <submittedName>
        <fullName evidence="2">Uncharacterized protein</fullName>
    </submittedName>
</protein>
<dbReference type="KEGG" id="glz:GLAREA_00135"/>
<evidence type="ECO:0000256" key="1">
    <source>
        <dbReference type="SAM" id="Phobius"/>
    </source>
</evidence>
<evidence type="ECO:0000313" key="3">
    <source>
        <dbReference type="Proteomes" id="UP000016922"/>
    </source>
</evidence>
<keyword evidence="1" id="KW-0812">Transmembrane</keyword>
<dbReference type="EMBL" id="KE145367">
    <property type="protein sequence ID" value="EPE28977.1"/>
    <property type="molecule type" value="Genomic_DNA"/>
</dbReference>
<dbReference type="AlphaFoldDB" id="S3CR89"/>
<organism evidence="2 3">
    <name type="scientific">Glarea lozoyensis (strain ATCC 20868 / MF5171)</name>
    <dbReference type="NCBI Taxonomy" id="1116229"/>
    <lineage>
        <taxon>Eukaryota</taxon>
        <taxon>Fungi</taxon>
        <taxon>Dikarya</taxon>
        <taxon>Ascomycota</taxon>
        <taxon>Pezizomycotina</taxon>
        <taxon>Leotiomycetes</taxon>
        <taxon>Helotiales</taxon>
        <taxon>Helotiaceae</taxon>
        <taxon>Glarea</taxon>
    </lineage>
</organism>
<keyword evidence="1" id="KW-1133">Transmembrane helix</keyword>
<dbReference type="RefSeq" id="XP_008083086.1">
    <property type="nucleotide sequence ID" value="XM_008084895.1"/>
</dbReference>
<dbReference type="GeneID" id="19459195"/>
<evidence type="ECO:0000313" key="2">
    <source>
        <dbReference type="EMBL" id="EPE28977.1"/>
    </source>
</evidence>